<dbReference type="SUPFAM" id="SSF51182">
    <property type="entry name" value="RmlC-like cupins"/>
    <property type="match status" value="1"/>
</dbReference>
<name>A0A7W5ZPZ4_9BACT</name>
<accession>A0A7W5ZPZ4</accession>
<evidence type="ECO:0000313" key="2">
    <source>
        <dbReference type="Proteomes" id="UP000541352"/>
    </source>
</evidence>
<gene>
    <name evidence="1" type="ORF">FHS57_005563</name>
</gene>
<evidence type="ECO:0000313" key="1">
    <source>
        <dbReference type="EMBL" id="MBB3841535.1"/>
    </source>
</evidence>
<dbReference type="CDD" id="cd10548">
    <property type="entry name" value="cupin_CDO"/>
    <property type="match status" value="1"/>
</dbReference>
<dbReference type="EMBL" id="JACIBY010000018">
    <property type="protein sequence ID" value="MBB3841535.1"/>
    <property type="molecule type" value="Genomic_DNA"/>
</dbReference>
<organism evidence="1 2">
    <name type="scientific">Runella defluvii</name>
    <dbReference type="NCBI Taxonomy" id="370973"/>
    <lineage>
        <taxon>Bacteria</taxon>
        <taxon>Pseudomonadati</taxon>
        <taxon>Bacteroidota</taxon>
        <taxon>Cytophagia</taxon>
        <taxon>Cytophagales</taxon>
        <taxon>Spirosomataceae</taxon>
        <taxon>Runella</taxon>
    </lineage>
</organism>
<dbReference type="InterPro" id="IPR011051">
    <property type="entry name" value="RmlC_Cupin_sf"/>
</dbReference>
<dbReference type="InterPro" id="IPR014710">
    <property type="entry name" value="RmlC-like_jellyroll"/>
</dbReference>
<keyword evidence="2" id="KW-1185">Reference proteome</keyword>
<dbReference type="RefSeq" id="WP_183979285.1">
    <property type="nucleotide sequence ID" value="NZ_JACIBY010000018.1"/>
</dbReference>
<proteinExistence type="predicted"/>
<protein>
    <submittedName>
        <fullName evidence="1">Putative metal-dependent enzyme (Double-stranded beta helix superfamily)</fullName>
    </submittedName>
</protein>
<dbReference type="AlphaFoldDB" id="A0A7W5ZPZ4"/>
<reference evidence="1 2" key="1">
    <citation type="submission" date="2020-08" db="EMBL/GenBank/DDBJ databases">
        <title>Genomic Encyclopedia of Type Strains, Phase IV (KMG-IV): sequencing the most valuable type-strain genomes for metagenomic binning, comparative biology and taxonomic classification.</title>
        <authorList>
            <person name="Goeker M."/>
        </authorList>
    </citation>
    <scope>NUCLEOTIDE SEQUENCE [LARGE SCALE GENOMIC DNA]</scope>
    <source>
        <strain evidence="1 2">DSM 17976</strain>
    </source>
</reference>
<sequence length="434" mass="48766">MSYSNSQKNLPRAISLLPPVEFATQGLDHEESGAKTYVLPIHGQGVFLFSVIEPSNLEGETVSISFWDTFYKDGLRFTLGVGTLELSRISEGTPLATVNTGLVQNKNAFYWISLDAHQRAIKFGVGEARLETMSFQYVLEGKTTDENHELVRFLEKLTTIKTPSVDSFKPIKLLRDPIVQSSPLRVKNTEELTMGDIANNSFLPKSNLSTIAQKLYDNVAGKRFVLDDESFPQFSQAIEYSIANPNGWCNATLIKKSGEFGEKNLNKTYLRITLGVNSGESPGVPYVMEIWPPGHYSPIHNHAGANAIIRVLHGAISVKLFPFLGTDDEESVAGFAVATFSKDDITWISPEMNQIHQLKNLDGNVETCITIQCYMYDAEDQTHYDYFDYLGTKGNTEHYEPDSDADFVWFKAQMKSEWEAHLKQQEEQFLKSNL</sequence>
<dbReference type="Proteomes" id="UP000541352">
    <property type="component" value="Unassembled WGS sequence"/>
</dbReference>
<dbReference type="Gene3D" id="2.60.120.10">
    <property type="entry name" value="Jelly Rolls"/>
    <property type="match status" value="1"/>
</dbReference>
<comment type="caution">
    <text evidence="1">The sequence shown here is derived from an EMBL/GenBank/DDBJ whole genome shotgun (WGS) entry which is preliminary data.</text>
</comment>